<proteinExistence type="predicted"/>
<keyword evidence="3" id="KW-1185">Reference proteome</keyword>
<feature type="non-terminal residue" evidence="2">
    <location>
        <position position="1"/>
    </location>
</feature>
<accession>A0A0C9UBZ3</accession>
<reference evidence="2 3" key="1">
    <citation type="submission" date="2014-06" db="EMBL/GenBank/DDBJ databases">
        <title>Evolutionary Origins and Diversification of the Mycorrhizal Mutualists.</title>
        <authorList>
            <consortium name="DOE Joint Genome Institute"/>
            <consortium name="Mycorrhizal Genomics Consortium"/>
            <person name="Kohler A."/>
            <person name="Kuo A."/>
            <person name="Nagy L.G."/>
            <person name="Floudas D."/>
            <person name="Copeland A."/>
            <person name="Barry K.W."/>
            <person name="Cichocki N."/>
            <person name="Veneault-Fourrey C."/>
            <person name="LaButti K."/>
            <person name="Lindquist E.A."/>
            <person name="Lipzen A."/>
            <person name="Lundell T."/>
            <person name="Morin E."/>
            <person name="Murat C."/>
            <person name="Riley R."/>
            <person name="Ohm R."/>
            <person name="Sun H."/>
            <person name="Tunlid A."/>
            <person name="Henrissat B."/>
            <person name="Grigoriev I.V."/>
            <person name="Hibbett D.S."/>
            <person name="Martin F."/>
        </authorList>
    </citation>
    <scope>NUCLEOTIDE SEQUENCE [LARGE SCALE GENOMIC DNA]</scope>
    <source>
        <strain evidence="2 3">SS14</strain>
    </source>
</reference>
<dbReference type="AlphaFoldDB" id="A0A0C9UBZ3"/>
<keyword evidence="1" id="KW-0812">Transmembrane</keyword>
<dbReference type="OrthoDB" id="2657344at2759"/>
<feature type="transmembrane region" description="Helical" evidence="1">
    <location>
        <begin position="12"/>
        <end position="28"/>
    </location>
</feature>
<dbReference type="Proteomes" id="UP000054279">
    <property type="component" value="Unassembled WGS sequence"/>
</dbReference>
<evidence type="ECO:0000256" key="1">
    <source>
        <dbReference type="SAM" id="Phobius"/>
    </source>
</evidence>
<evidence type="ECO:0000313" key="3">
    <source>
        <dbReference type="Proteomes" id="UP000054279"/>
    </source>
</evidence>
<sequence>DSYHSHPLKNAHPILVISMLGALLLNLLERLHRRYSNFVLRIHQLLLSLAFTSSYTVSLDQLQAELLKHHPIDIRTAREKFHLEGNIIIHAACPRCSYVYPAPFPK</sequence>
<evidence type="ECO:0000313" key="2">
    <source>
        <dbReference type="EMBL" id="KIJ26637.1"/>
    </source>
</evidence>
<keyword evidence="1" id="KW-1133">Transmembrane helix</keyword>
<dbReference type="HOGENOM" id="CLU_138061_1_0_1"/>
<organism evidence="2 3">
    <name type="scientific">Sphaerobolus stellatus (strain SS14)</name>
    <dbReference type="NCBI Taxonomy" id="990650"/>
    <lineage>
        <taxon>Eukaryota</taxon>
        <taxon>Fungi</taxon>
        <taxon>Dikarya</taxon>
        <taxon>Basidiomycota</taxon>
        <taxon>Agaricomycotina</taxon>
        <taxon>Agaricomycetes</taxon>
        <taxon>Phallomycetidae</taxon>
        <taxon>Geastrales</taxon>
        <taxon>Sphaerobolaceae</taxon>
        <taxon>Sphaerobolus</taxon>
    </lineage>
</organism>
<protein>
    <submittedName>
        <fullName evidence="2">Uncharacterized protein</fullName>
    </submittedName>
</protein>
<name>A0A0C9UBZ3_SPHS4</name>
<dbReference type="EMBL" id="KN837362">
    <property type="protein sequence ID" value="KIJ26637.1"/>
    <property type="molecule type" value="Genomic_DNA"/>
</dbReference>
<feature type="non-terminal residue" evidence="2">
    <location>
        <position position="106"/>
    </location>
</feature>
<keyword evidence="1" id="KW-0472">Membrane</keyword>
<gene>
    <name evidence="2" type="ORF">M422DRAFT_80315</name>
</gene>